<accession>A0A086P4I7</accession>
<sequence length="647" mass="73557">MSEHAQGAAIARDWHDRSLPLADTDELRNALEEANLQTLLMVYVHLTHDAAMLDVFSNYIRPPFSVPGTEVPDEYLQELRTKLHHVLTTPGAAREDDPSEALMQRMMSVGVGEEVADEFLPLLMDQIGFKLPKPRKEIEGRPAPQSGFKVLVIGAGMTGLAASLKLEEAGYEHIVIEKNPEVGGTWYENRYPGVGVDTPSHFYSYSFEITPEWTHYHPKGVDMQKYLLHVADKYDLRRNIRFNTEVVSLRYDDAEAVWNVTVRGKDGAEEVIRANAVINAHGPVNRWKWPDIPGREEFQGKMMHTATWDPSTRIEGKRVGIIGTGASAAQLIGAIADQVGDLTVFMRTRYWSIYNPEINHEVSPGMKFALRYIPHFREWFRFRVYWFAADGLYGNVVKDPEWPVDSPSVSAANEGARQWALAHLEAKFHDRPDLKEKLTPDFPIFSKRIILDAGWFDALKQPNVTLEDGGIECFTPKGIRTKDGKEYEFDIIICATGFDVANMMGKLEIHGRGGRSLRDEWGLDDPRSYLGVTVPGYPNYFMTVGPNSAPNHAAGQNLISEAQVHYIIECLDWINANGARAVEPKTEAFEAWNRQVEEQMKHMIWTHPRANSYYNNSKGRVFLSWPWRLVDLWNQTRGPNKEHFELH</sequence>
<dbReference type="STRING" id="76947.GCA_002080435_03811"/>
<name>A0A086P4I7_SPHHM</name>
<reference evidence="1" key="1">
    <citation type="submission" date="2014-08" db="EMBL/GenBank/DDBJ databases">
        <title>Draft genome sequences of Sphingobium herbicidovorans.</title>
        <authorList>
            <person name="Gan H.M."/>
            <person name="Gan H.Y."/>
            <person name="Savka M.A."/>
        </authorList>
    </citation>
    <scope>NUCLEOTIDE SEQUENCE [LARGE SCALE GENOMIC DNA]</scope>
    <source>
        <strain evidence="1">NBRC 16415</strain>
    </source>
</reference>
<organism evidence="1 2">
    <name type="scientific">Sphingobium herbicidovorans (strain ATCC 700291 / DSM 11019 / CCUG 56400 / KCTC 2939 / LMG 18315 / NBRC 16415 / MH)</name>
    <name type="common">Sphingomonas herbicidovorans</name>
    <dbReference type="NCBI Taxonomy" id="1219045"/>
    <lineage>
        <taxon>Bacteria</taxon>
        <taxon>Pseudomonadati</taxon>
        <taxon>Pseudomonadota</taxon>
        <taxon>Alphaproteobacteria</taxon>
        <taxon>Sphingomonadales</taxon>
        <taxon>Sphingomonadaceae</taxon>
        <taxon>Sphingobium</taxon>
    </lineage>
</organism>
<dbReference type="Proteomes" id="UP000024284">
    <property type="component" value="Unassembled WGS sequence"/>
</dbReference>
<dbReference type="Pfam" id="PF13738">
    <property type="entry name" value="Pyr_redox_3"/>
    <property type="match status" value="1"/>
</dbReference>
<dbReference type="PANTHER" id="PTHR42877">
    <property type="entry name" value="L-ORNITHINE N(5)-MONOOXYGENASE-RELATED"/>
    <property type="match status" value="1"/>
</dbReference>
<dbReference type="eggNOG" id="COG2072">
    <property type="taxonomic scope" value="Bacteria"/>
</dbReference>
<dbReference type="PATRIC" id="fig|1219045.3.peg.3946"/>
<comment type="caution">
    <text evidence="1">The sequence shown here is derived from an EMBL/GenBank/DDBJ whole genome shotgun (WGS) entry which is preliminary data.</text>
</comment>
<dbReference type="RefSeq" id="WP_051908615.1">
    <property type="nucleotide sequence ID" value="NZ_BCZD01000016.1"/>
</dbReference>
<dbReference type="SUPFAM" id="SSF51905">
    <property type="entry name" value="FAD/NAD(P)-binding domain"/>
    <property type="match status" value="2"/>
</dbReference>
<dbReference type="AlphaFoldDB" id="A0A086P4I7"/>
<dbReference type="InterPro" id="IPR036188">
    <property type="entry name" value="FAD/NAD-bd_sf"/>
</dbReference>
<dbReference type="PANTHER" id="PTHR42877:SF4">
    <property type="entry name" value="FAD_NAD(P)-BINDING DOMAIN-CONTAINING PROTEIN-RELATED"/>
    <property type="match status" value="1"/>
</dbReference>
<evidence type="ECO:0000313" key="2">
    <source>
        <dbReference type="Proteomes" id="UP000024284"/>
    </source>
</evidence>
<dbReference type="InterPro" id="IPR051209">
    <property type="entry name" value="FAD-bind_Monooxygenase_sf"/>
</dbReference>
<dbReference type="EMBL" id="JFZA02000062">
    <property type="protein sequence ID" value="KFG88305.1"/>
    <property type="molecule type" value="Genomic_DNA"/>
</dbReference>
<proteinExistence type="predicted"/>
<keyword evidence="2" id="KW-1185">Reference proteome</keyword>
<evidence type="ECO:0000313" key="1">
    <source>
        <dbReference type="EMBL" id="KFG88305.1"/>
    </source>
</evidence>
<dbReference type="OrthoDB" id="312624at2"/>
<protein>
    <submittedName>
        <fullName evidence="1">FAD-dependent oxidoreductase</fullName>
    </submittedName>
</protein>
<dbReference type="Gene3D" id="3.50.50.60">
    <property type="entry name" value="FAD/NAD(P)-binding domain"/>
    <property type="match status" value="2"/>
</dbReference>
<gene>
    <name evidence="1" type="ORF">BV98_003888</name>
</gene>